<evidence type="ECO:0000256" key="8">
    <source>
        <dbReference type="ARBA" id="ARBA00075111"/>
    </source>
</evidence>
<dbReference type="PANTHER" id="PTHR43845">
    <property type="entry name" value="BLR5969 PROTEIN"/>
    <property type="match status" value="1"/>
</dbReference>
<reference evidence="12" key="1">
    <citation type="journal article" date="2020" name="mSystems">
        <title>Genome- and Community-Level Interaction Insights into Carbon Utilization and Element Cycling Functions of Hydrothermarchaeota in Hydrothermal Sediment.</title>
        <authorList>
            <person name="Zhou Z."/>
            <person name="Liu Y."/>
            <person name="Xu W."/>
            <person name="Pan J."/>
            <person name="Luo Z.H."/>
            <person name="Li M."/>
        </authorList>
    </citation>
    <scope>NUCLEOTIDE SEQUENCE [LARGE SCALE GENOMIC DNA]</scope>
    <source>
        <strain evidence="12">SpSt-524</strain>
    </source>
</reference>
<dbReference type="Gene3D" id="3.30.300.30">
    <property type="match status" value="1"/>
</dbReference>
<evidence type="ECO:0000256" key="1">
    <source>
        <dbReference type="ARBA" id="ARBA00011245"/>
    </source>
</evidence>
<dbReference type="AlphaFoldDB" id="A0A7C3HC98"/>
<dbReference type="GO" id="GO:0010124">
    <property type="term" value="P:phenylacetate catabolic process"/>
    <property type="evidence" value="ECO:0007669"/>
    <property type="project" value="UniProtKB-UniRule"/>
</dbReference>
<comment type="caution">
    <text evidence="12">The sequence shown here is derived from an EMBL/GenBank/DDBJ whole genome shotgun (WGS) entry which is preliminary data.</text>
</comment>
<organism evidence="12">
    <name type="scientific">Meiothermus ruber</name>
    <dbReference type="NCBI Taxonomy" id="277"/>
    <lineage>
        <taxon>Bacteria</taxon>
        <taxon>Thermotogati</taxon>
        <taxon>Deinococcota</taxon>
        <taxon>Deinococci</taxon>
        <taxon>Thermales</taxon>
        <taxon>Thermaceae</taxon>
        <taxon>Meiothermus</taxon>
    </lineage>
</organism>
<evidence type="ECO:0000259" key="11">
    <source>
        <dbReference type="Pfam" id="PF14535"/>
    </source>
</evidence>
<dbReference type="Gene3D" id="3.40.50.12780">
    <property type="entry name" value="N-terminal domain of ligase-like"/>
    <property type="match status" value="1"/>
</dbReference>
<accession>A0A7C3HC98</accession>
<dbReference type="PANTHER" id="PTHR43845:SF1">
    <property type="entry name" value="BLR5969 PROTEIN"/>
    <property type="match status" value="1"/>
</dbReference>
<evidence type="ECO:0000259" key="10">
    <source>
        <dbReference type="Pfam" id="PF00501"/>
    </source>
</evidence>
<dbReference type="InterPro" id="IPR045851">
    <property type="entry name" value="AMP-bd_C_sf"/>
</dbReference>
<comment type="subunit">
    <text evidence="1">Monomer.</text>
</comment>
<name>A0A7C3HC98_MEIRU</name>
<evidence type="ECO:0000256" key="6">
    <source>
        <dbReference type="ARBA" id="ARBA00066629"/>
    </source>
</evidence>
<comment type="catalytic activity">
    <reaction evidence="9">
        <text>2-phenylacetate + ATP + CoA = phenylacetyl-CoA + AMP + diphosphate</text>
        <dbReference type="Rhea" id="RHEA:20956"/>
        <dbReference type="ChEBI" id="CHEBI:18401"/>
        <dbReference type="ChEBI" id="CHEBI:30616"/>
        <dbReference type="ChEBI" id="CHEBI:33019"/>
        <dbReference type="ChEBI" id="CHEBI:57287"/>
        <dbReference type="ChEBI" id="CHEBI:57390"/>
        <dbReference type="ChEBI" id="CHEBI:456215"/>
        <dbReference type="EC" id="6.2.1.30"/>
    </reaction>
</comment>
<dbReference type="UniPathway" id="UPA00930"/>
<comment type="similarity">
    <text evidence="5 9">Belongs to the phenylacetyl-CoA ligase family.</text>
</comment>
<dbReference type="CDD" id="cd05913">
    <property type="entry name" value="PaaK"/>
    <property type="match status" value="1"/>
</dbReference>
<dbReference type="EMBL" id="DSWI01000011">
    <property type="protein sequence ID" value="HFG19936.1"/>
    <property type="molecule type" value="Genomic_DNA"/>
</dbReference>
<feature type="domain" description="AMP-dependent ligase C-terminal" evidence="11">
    <location>
        <begin position="339"/>
        <end position="448"/>
    </location>
</feature>
<dbReference type="GO" id="GO:0000166">
    <property type="term" value="F:nucleotide binding"/>
    <property type="evidence" value="ECO:0007669"/>
    <property type="project" value="UniProtKB-KW"/>
</dbReference>
<keyword evidence="2 9" id="KW-0436">Ligase</keyword>
<gene>
    <name evidence="12" type="ORF">ENS82_04335</name>
</gene>
<dbReference type="InterPro" id="IPR028154">
    <property type="entry name" value="AMP-dep_Lig_C"/>
</dbReference>
<dbReference type="SUPFAM" id="SSF56801">
    <property type="entry name" value="Acetyl-CoA synthetase-like"/>
    <property type="match status" value="1"/>
</dbReference>
<evidence type="ECO:0000256" key="2">
    <source>
        <dbReference type="ARBA" id="ARBA00022598"/>
    </source>
</evidence>
<dbReference type="FunFam" id="3.40.50.12780:FF:000016">
    <property type="entry name" value="Phenylacetate-coenzyme A ligase"/>
    <property type="match status" value="1"/>
</dbReference>
<comment type="function">
    <text evidence="9">Catalyzes the activation of phenylacetic acid (PA) to phenylacetyl-CoA (PA-CoA).</text>
</comment>
<evidence type="ECO:0000256" key="3">
    <source>
        <dbReference type="ARBA" id="ARBA00022741"/>
    </source>
</evidence>
<dbReference type="PIRSF" id="PIRSF006444">
    <property type="entry name" value="PaaK"/>
    <property type="match status" value="1"/>
</dbReference>
<sequence>MPMPMFQPELETLPRPKLTELQNQRLREQVAYVYERVPFYRQALDEKGLKPSDIRSVEDLHKLPFTKKKDLRDTYPFGMFAVPRQELARIHASSGTTGKPTVVGYTKGDLDIFAEVVARSLAAAGGRPGMMLHNAYGYGLFTGGLGLHGGAEKLGMVVVPISGGMTDRQIMLIQDFKPEMIACTPSYAQTLAEEFKKRGIAPEEISLQYAILGAEPWTEAIRKSVDEGLGVRATNIYGLSEIIGPGVSNEDVNEREGLSYIWEDHFYPEVVDPETGDPLPDGEVGVLVFTTLTKKAMPILRYWTGDLTYITREPGPSGRTHARMAQIRGRTDDMLIVRGVNVYPTQIEAVLKEIPEVVPHYQIVLTREGPMDEVELKLEVAEPFFREIGQKVLSDEVIEADQRLSHLREKVARKIKDNVGISVKVSLINPGTAPRSEGGKLKRVADLRKL</sequence>
<dbReference type="Pfam" id="PF00501">
    <property type="entry name" value="AMP-binding"/>
    <property type="match status" value="1"/>
</dbReference>
<evidence type="ECO:0000256" key="7">
    <source>
        <dbReference type="ARBA" id="ARBA00068695"/>
    </source>
</evidence>
<dbReference type="InterPro" id="IPR011880">
    <property type="entry name" value="PA_CoA_ligase"/>
</dbReference>
<protein>
    <recommendedName>
        <fullName evidence="7 9">Phenylacetate-coenzyme A ligase</fullName>
        <ecNumber evidence="6 9">6.2.1.30</ecNumber>
    </recommendedName>
    <alternativeName>
        <fullName evidence="8 9">Phenylacetyl-CoA ligase</fullName>
    </alternativeName>
</protein>
<dbReference type="InterPro" id="IPR000873">
    <property type="entry name" value="AMP-dep_synth/lig_dom"/>
</dbReference>
<evidence type="ECO:0000256" key="9">
    <source>
        <dbReference type="PIRNR" id="PIRNR006444"/>
    </source>
</evidence>
<proteinExistence type="inferred from homology"/>
<evidence type="ECO:0000256" key="4">
    <source>
        <dbReference type="ARBA" id="ARBA00060591"/>
    </source>
</evidence>
<dbReference type="Pfam" id="PF14535">
    <property type="entry name" value="AMP-binding_C_2"/>
    <property type="match status" value="1"/>
</dbReference>
<dbReference type="EC" id="6.2.1.30" evidence="6 9"/>
<dbReference type="InterPro" id="IPR042099">
    <property type="entry name" value="ANL_N_sf"/>
</dbReference>
<feature type="domain" description="AMP-dependent synthetase/ligase" evidence="10">
    <location>
        <begin position="80"/>
        <end position="289"/>
    </location>
</feature>
<dbReference type="GO" id="GO:0047475">
    <property type="term" value="F:phenylacetate-CoA ligase activity"/>
    <property type="evidence" value="ECO:0007669"/>
    <property type="project" value="UniProtKB-EC"/>
</dbReference>
<comment type="pathway">
    <text evidence="4 9">Aromatic compound metabolism; phenylacetate degradation.</text>
</comment>
<evidence type="ECO:0000256" key="5">
    <source>
        <dbReference type="ARBA" id="ARBA00061566"/>
    </source>
</evidence>
<keyword evidence="3 9" id="KW-0547">Nucleotide-binding</keyword>
<evidence type="ECO:0000313" key="12">
    <source>
        <dbReference type="EMBL" id="HFG19936.1"/>
    </source>
</evidence>